<proteinExistence type="inferred from homology"/>
<evidence type="ECO:0000256" key="2">
    <source>
        <dbReference type="SAM" id="SignalP"/>
    </source>
</evidence>
<dbReference type="InterPro" id="IPR013780">
    <property type="entry name" value="Glyco_hydro_b"/>
</dbReference>
<dbReference type="SUPFAM" id="SSF53474">
    <property type="entry name" value="alpha/beta-Hydrolases"/>
    <property type="match status" value="1"/>
</dbReference>
<evidence type="ECO:0000313" key="6">
    <source>
        <dbReference type="EMBL" id="MDT0558926.1"/>
    </source>
</evidence>
<dbReference type="SUPFAM" id="SSF51445">
    <property type="entry name" value="(Trans)glycosidases"/>
    <property type="match status" value="1"/>
</dbReference>
<dbReference type="SUPFAM" id="SSF74650">
    <property type="entry name" value="Galactose mutarotase-like"/>
    <property type="match status" value="1"/>
</dbReference>
<dbReference type="Gene3D" id="3.20.20.80">
    <property type="entry name" value="Glycosidases"/>
    <property type="match status" value="1"/>
</dbReference>
<dbReference type="Pfam" id="PF01055">
    <property type="entry name" value="Glyco_hydro_31_2nd"/>
    <property type="match status" value="1"/>
</dbReference>
<dbReference type="Pfam" id="PF21365">
    <property type="entry name" value="Glyco_hydro_31_3rd"/>
    <property type="match status" value="1"/>
</dbReference>
<feature type="domain" description="Glycoside hydrolase family 31 TIM barrel" evidence="3">
    <location>
        <begin position="613"/>
        <end position="932"/>
    </location>
</feature>
<keyword evidence="2" id="KW-0732">Signal</keyword>
<organism evidence="6 7">
    <name type="scientific">Microcosmobacter mediterraneus</name>
    <dbReference type="NCBI Taxonomy" id="3075607"/>
    <lineage>
        <taxon>Bacteria</taxon>
        <taxon>Pseudomonadati</taxon>
        <taxon>Bacteroidota</taxon>
        <taxon>Flavobacteriia</taxon>
        <taxon>Flavobacteriales</taxon>
        <taxon>Flavobacteriaceae</taxon>
        <taxon>Microcosmobacter</taxon>
    </lineage>
</organism>
<evidence type="ECO:0000259" key="4">
    <source>
        <dbReference type="Pfam" id="PF13802"/>
    </source>
</evidence>
<dbReference type="Gene3D" id="2.60.40.1760">
    <property type="entry name" value="glycosyl hydrolase (family 31)"/>
    <property type="match status" value="1"/>
</dbReference>
<dbReference type="InterPro" id="IPR000322">
    <property type="entry name" value="Glyco_hydro_31_TIM"/>
</dbReference>
<comment type="similarity">
    <text evidence="1">Belongs to the glycosyl hydrolase 31 family.</text>
</comment>
<accession>A0ABU2YM01</accession>
<sequence>MKKIFLYIVILLLAFNVSAQVTIVVDKLPEETPKDASIFISGGFEDWTGGQDKYKLEKKEGTYLITLQTTKNLLFKFTQGSWQSVECNNKGEAIDNRNFIFEKPNDTIHVEIEGWSNSFDLSKASTAAKNVSIISEEFYLVELNRKRRIWLYLPPDYYSSNASYPVVYMHDGQNLFDNKTAYSGEWNADETMNTLFRDHNLKLIIVGIDNGSDKRLDEYSPWTNTKYGGGEGEAYINFIKNTLKPFIDTNYNTLTDNTNTAIIGSSMGGLISHYAALKYPNIFGKAAIFSPSYWFAPKKVSEFSEANANNKTSKLYFLAGGKEGNNVAFNEISQTAKDMNSMVELLKTEGFSAENIQSKVTPEGKHNEKFWREEFKDAILWLFPEAIKKRQFVSANQTNAGLEIKVSDGTYNIQFYTKDIVETSFIPEGETVNNESHAIILNPTELVLNFDDDDEQLRFTSKGLSVKIDKNPFKIAYEYNGKPIVSERNGYQKNDAFETIQFGVTDNEVLYGGGARALGMNRRGNRLRLYNKAHYGYETESKLMNYTMPIVMSSNKYMLHFDNAPIGYLDLDSRSDNTVTYETISGRKIYQVIAGESWYDILDSYTDLTGKQPMLPRWALGNFSSRFGYHSQQETTETINTFREEEIPVDAIILDLFWFGKDLKGTMGNLEFHKDSFPNPTQMIKNLRFKDVKTILITEPYILTTSNRWEEAVKENILAKDSIGNPATYDFYFGNTGIIDIYNPKGNQWFKNIYKDLSQLGVNGFWGDLGEPEVHPSWVQHTTGSADEIHNIYGHDWAKLVYDASIEANPNSRPFILMRAGYSGSQRYGMVPWSGDVNRTWGGLQSQPEIALQMGMQGLAYMHSDLGGFAGDNLDDELYVRWLQYGIFQPIFRPHAQESVPSEPVFRSEKAKVLAKEAVELRYRFLPYNYDLMFDNNQTGAPLMRPLFFENTTNSKLSTYSSSYFWGEDILVTPILNAAQKEQTIYFPKSSDWFDFYSTNQYKGGTQINYKLNENTIPTFVRAGAFLPMSKTIQSTSAYDPNDLIVHYFFNASTKESVRHFYNDDGKTNMAFEKGMYELLEFKSTFKASELKIEMEAKIGRKFLPQNKNIALVIHNITKLPKRIKLGNKKVKGTYNSKKKTLTIPVKWNTSKDLKIKLKLN</sequence>
<dbReference type="InterPro" id="IPR011013">
    <property type="entry name" value="Gal_mutarotase_sf_dom"/>
</dbReference>
<dbReference type="InterPro" id="IPR029058">
    <property type="entry name" value="AB_hydrolase_fold"/>
</dbReference>
<dbReference type="GO" id="GO:0016787">
    <property type="term" value="F:hydrolase activity"/>
    <property type="evidence" value="ECO:0007669"/>
    <property type="project" value="UniProtKB-KW"/>
</dbReference>
<dbReference type="Proteomes" id="UP001259492">
    <property type="component" value="Unassembled WGS sequence"/>
</dbReference>
<protein>
    <submittedName>
        <fullName evidence="6">Glycoside hydrolase family 31 protein</fullName>
    </submittedName>
</protein>
<dbReference type="InterPro" id="IPR048395">
    <property type="entry name" value="Glyco_hydro_31_C"/>
</dbReference>
<dbReference type="Pfam" id="PF13802">
    <property type="entry name" value="Gal_mutarotas_2"/>
    <property type="match status" value="1"/>
</dbReference>
<dbReference type="RefSeq" id="WP_311427692.1">
    <property type="nucleotide sequence ID" value="NZ_JAVRIA010000005.1"/>
</dbReference>
<evidence type="ECO:0000313" key="7">
    <source>
        <dbReference type="Proteomes" id="UP001259492"/>
    </source>
</evidence>
<dbReference type="SUPFAM" id="SSF51011">
    <property type="entry name" value="Glycosyl hydrolase domain"/>
    <property type="match status" value="1"/>
</dbReference>
<dbReference type="Pfam" id="PF00756">
    <property type="entry name" value="Esterase"/>
    <property type="match status" value="1"/>
</dbReference>
<feature type="domain" description="Glycoside hydrolase family 31 N-terminal" evidence="4">
    <location>
        <begin position="411"/>
        <end position="569"/>
    </location>
</feature>
<dbReference type="EMBL" id="JAVRIA010000005">
    <property type="protein sequence ID" value="MDT0558926.1"/>
    <property type="molecule type" value="Genomic_DNA"/>
</dbReference>
<feature type="signal peptide" evidence="2">
    <location>
        <begin position="1"/>
        <end position="19"/>
    </location>
</feature>
<gene>
    <name evidence="6" type="ORF">RM697_09715</name>
</gene>
<keyword evidence="7" id="KW-1185">Reference proteome</keyword>
<dbReference type="InterPro" id="IPR051816">
    <property type="entry name" value="Glycosyl_Hydrolase_31"/>
</dbReference>
<feature type="domain" description="Glycosyl hydrolase family 31 C-terminal" evidence="5">
    <location>
        <begin position="940"/>
        <end position="1025"/>
    </location>
</feature>
<name>A0ABU2YM01_9FLAO</name>
<dbReference type="PANTHER" id="PTHR43863">
    <property type="entry name" value="HYDROLASE, PUTATIVE (AFU_ORTHOLOGUE AFUA_1G03140)-RELATED"/>
    <property type="match status" value="1"/>
</dbReference>
<reference evidence="6 7" key="1">
    <citation type="submission" date="2023-09" db="EMBL/GenBank/DDBJ databases">
        <authorList>
            <person name="Rey-Velasco X."/>
        </authorList>
    </citation>
    <scope>NUCLEOTIDE SEQUENCE [LARGE SCALE GENOMIC DNA]</scope>
    <source>
        <strain evidence="6 7">W332</strain>
    </source>
</reference>
<feature type="chain" id="PRO_5046550584" evidence="2">
    <location>
        <begin position="20"/>
        <end position="1161"/>
    </location>
</feature>
<keyword evidence="6" id="KW-0378">Hydrolase</keyword>
<evidence type="ECO:0000256" key="1">
    <source>
        <dbReference type="ARBA" id="ARBA00007806"/>
    </source>
</evidence>
<dbReference type="InterPro" id="IPR017853">
    <property type="entry name" value="GH"/>
</dbReference>
<dbReference type="Gene3D" id="2.60.40.1180">
    <property type="entry name" value="Golgi alpha-mannosidase II"/>
    <property type="match status" value="2"/>
</dbReference>
<evidence type="ECO:0000259" key="3">
    <source>
        <dbReference type="Pfam" id="PF01055"/>
    </source>
</evidence>
<dbReference type="PANTHER" id="PTHR43863:SF2">
    <property type="entry name" value="MALTASE-GLUCOAMYLASE"/>
    <property type="match status" value="1"/>
</dbReference>
<comment type="caution">
    <text evidence="6">The sequence shown here is derived from an EMBL/GenBank/DDBJ whole genome shotgun (WGS) entry which is preliminary data.</text>
</comment>
<dbReference type="Gene3D" id="3.40.50.1820">
    <property type="entry name" value="alpha/beta hydrolase"/>
    <property type="match status" value="1"/>
</dbReference>
<evidence type="ECO:0000259" key="5">
    <source>
        <dbReference type="Pfam" id="PF21365"/>
    </source>
</evidence>
<dbReference type="InterPro" id="IPR025887">
    <property type="entry name" value="Glyco_hydro_31_N_dom"/>
</dbReference>
<dbReference type="InterPro" id="IPR000801">
    <property type="entry name" value="Esterase-like"/>
</dbReference>
<dbReference type="CDD" id="cd14752">
    <property type="entry name" value="GH31_N"/>
    <property type="match status" value="1"/>
</dbReference>